<keyword evidence="2" id="KW-1185">Reference proteome</keyword>
<dbReference type="InterPro" id="IPR036396">
    <property type="entry name" value="Cyt_P450_sf"/>
</dbReference>
<dbReference type="GO" id="GO:0020037">
    <property type="term" value="F:heme binding"/>
    <property type="evidence" value="ECO:0007669"/>
    <property type="project" value="InterPro"/>
</dbReference>
<evidence type="ECO:0000313" key="2">
    <source>
        <dbReference type="Proteomes" id="UP000298860"/>
    </source>
</evidence>
<dbReference type="SUPFAM" id="SSF48264">
    <property type="entry name" value="Cytochrome P450"/>
    <property type="match status" value="1"/>
</dbReference>
<accession>A0A4D4JDN7</accession>
<comment type="caution">
    <text evidence="1">The sequence shown here is derived from an EMBL/GenBank/DDBJ whole genome shotgun (WGS) entry which is preliminary data.</text>
</comment>
<proteinExistence type="predicted"/>
<dbReference type="GO" id="GO:0016705">
    <property type="term" value="F:oxidoreductase activity, acting on paired donors, with incorporation or reduction of molecular oxygen"/>
    <property type="evidence" value="ECO:0007669"/>
    <property type="project" value="InterPro"/>
</dbReference>
<dbReference type="Gene3D" id="1.10.630.10">
    <property type="entry name" value="Cytochrome P450"/>
    <property type="match status" value="1"/>
</dbReference>
<dbReference type="GO" id="GO:0005506">
    <property type="term" value="F:iron ion binding"/>
    <property type="evidence" value="ECO:0007669"/>
    <property type="project" value="InterPro"/>
</dbReference>
<reference evidence="2" key="1">
    <citation type="submission" date="2019-04" db="EMBL/GenBank/DDBJ databases">
        <title>Draft genome sequence of Pseudonocardiaceae bacterium SL3-2-4.</title>
        <authorList>
            <person name="Ningsih F."/>
            <person name="Yokota A."/>
            <person name="Sakai Y."/>
            <person name="Nanatani K."/>
            <person name="Yabe S."/>
            <person name="Oetari A."/>
            <person name="Sjamsuridzal W."/>
        </authorList>
    </citation>
    <scope>NUCLEOTIDE SEQUENCE [LARGE SCALE GENOMIC DNA]</scope>
    <source>
        <strain evidence="2">SL3-2-4</strain>
    </source>
</reference>
<sequence length="355" mass="38212">MTAQCTETEFDTRLLAERAVQQVHAFHGDLVARMLLSEQDGDGALASRLRTEEPLYRCRDGSVALTDGTVAADVLRDTRFTSVPAEPGTAQYTLACVDEVIRAESGVVAPESPSTQDEVNGAVSRVLRARPSAELDLVTEVIRPVVADVLGDALDVPIVRRQRFQRLTELAGRAMDASVCPPRLTDGYALRDSLRELRDLCGAEAYAVAVLGAEMAVNLATNAALGMLRDLPAADDLTTLVPRLLFQDPPVRLHRLFTREPVDLAGQRIEAGTRVLILNGAVRRERSGAQATALTVAAHPRLAPMAIGIAIVVGAALRGHLGRLRLIGGPARRLRAPVTRAIVRLPVSVTDREAR</sequence>
<dbReference type="EMBL" id="BJFL01000020">
    <property type="protein sequence ID" value="GDY32017.1"/>
    <property type="molecule type" value="Genomic_DNA"/>
</dbReference>
<dbReference type="Proteomes" id="UP000298860">
    <property type="component" value="Unassembled WGS sequence"/>
</dbReference>
<evidence type="ECO:0000313" key="1">
    <source>
        <dbReference type="EMBL" id="GDY32017.1"/>
    </source>
</evidence>
<gene>
    <name evidence="1" type="ORF">GTS_36500</name>
</gene>
<dbReference type="GO" id="GO:0004497">
    <property type="term" value="F:monooxygenase activity"/>
    <property type="evidence" value="ECO:0007669"/>
    <property type="project" value="InterPro"/>
</dbReference>
<protein>
    <recommendedName>
        <fullName evidence="3">Cytochrome P450</fullName>
    </recommendedName>
</protein>
<evidence type="ECO:0008006" key="3">
    <source>
        <dbReference type="Google" id="ProtNLM"/>
    </source>
</evidence>
<dbReference type="AlphaFoldDB" id="A0A4D4JDN7"/>
<name>A0A4D4JDN7_9PSEU</name>
<organism evidence="1 2">
    <name type="scientific">Gandjariella thermophila</name>
    <dbReference type="NCBI Taxonomy" id="1931992"/>
    <lineage>
        <taxon>Bacteria</taxon>
        <taxon>Bacillati</taxon>
        <taxon>Actinomycetota</taxon>
        <taxon>Actinomycetes</taxon>
        <taxon>Pseudonocardiales</taxon>
        <taxon>Pseudonocardiaceae</taxon>
        <taxon>Gandjariella</taxon>
    </lineage>
</organism>